<dbReference type="OrthoDB" id="444941at2"/>
<keyword evidence="1" id="KW-0812">Transmembrane</keyword>
<dbReference type="Pfam" id="PF12770">
    <property type="entry name" value="CHAT"/>
    <property type="match status" value="1"/>
</dbReference>
<feature type="transmembrane region" description="Helical" evidence="1">
    <location>
        <begin position="737"/>
        <end position="757"/>
    </location>
</feature>
<dbReference type="InterPro" id="IPR024983">
    <property type="entry name" value="CHAT_dom"/>
</dbReference>
<evidence type="ECO:0000256" key="1">
    <source>
        <dbReference type="SAM" id="Phobius"/>
    </source>
</evidence>
<keyword evidence="4" id="KW-1185">Reference proteome</keyword>
<dbReference type="Proteomes" id="UP000271624">
    <property type="component" value="Unassembled WGS sequence"/>
</dbReference>
<dbReference type="AlphaFoldDB" id="A0A433V9U8"/>
<reference evidence="3" key="1">
    <citation type="submission" date="2018-12" db="EMBL/GenBank/DDBJ databases">
        <authorList>
            <person name="Will S."/>
            <person name="Neumann-Schaal M."/>
            <person name="Henke P."/>
        </authorList>
    </citation>
    <scope>NUCLEOTIDE SEQUENCE</scope>
    <source>
        <strain evidence="3">PCC 7102</strain>
    </source>
</reference>
<dbReference type="Pfam" id="PF05226">
    <property type="entry name" value="CHASE2"/>
    <property type="match status" value="1"/>
</dbReference>
<dbReference type="EMBL" id="RSCL01000015">
    <property type="protein sequence ID" value="RUT02843.1"/>
    <property type="molecule type" value="Genomic_DNA"/>
</dbReference>
<reference evidence="3" key="2">
    <citation type="journal article" date="2019" name="Genome Biol. Evol.">
        <title>Day and night: Metabolic profiles and evolutionary relationships of six axenic non-marine cyanobacteria.</title>
        <authorList>
            <person name="Will S.E."/>
            <person name="Henke P."/>
            <person name="Boedeker C."/>
            <person name="Huang S."/>
            <person name="Brinkmann H."/>
            <person name="Rohde M."/>
            <person name="Jarek M."/>
            <person name="Friedl T."/>
            <person name="Seufert S."/>
            <person name="Schumacher M."/>
            <person name="Overmann J."/>
            <person name="Neumann-Schaal M."/>
            <person name="Petersen J."/>
        </authorList>
    </citation>
    <scope>NUCLEOTIDE SEQUENCE [LARGE SCALE GENOMIC DNA]</scope>
    <source>
        <strain evidence="3">PCC 7102</strain>
    </source>
</reference>
<comment type="caution">
    <text evidence="3">The sequence shown here is derived from an EMBL/GenBank/DDBJ whole genome shotgun (WGS) entry which is preliminary data.</text>
</comment>
<dbReference type="SMART" id="SM01080">
    <property type="entry name" value="CHASE2"/>
    <property type="match status" value="1"/>
</dbReference>
<protein>
    <recommendedName>
        <fullName evidence="2">CHASE2 domain-containing protein</fullName>
    </recommendedName>
</protein>
<feature type="transmembrane region" description="Helical" evidence="1">
    <location>
        <begin position="711"/>
        <end position="730"/>
    </location>
</feature>
<evidence type="ECO:0000259" key="2">
    <source>
        <dbReference type="SMART" id="SM01080"/>
    </source>
</evidence>
<proteinExistence type="predicted"/>
<gene>
    <name evidence="3" type="ORF">DSM106972_057630</name>
</gene>
<organism evidence="3 4">
    <name type="scientific">Dulcicalothrix desertica PCC 7102</name>
    <dbReference type="NCBI Taxonomy" id="232991"/>
    <lineage>
        <taxon>Bacteria</taxon>
        <taxon>Bacillati</taxon>
        <taxon>Cyanobacteriota</taxon>
        <taxon>Cyanophyceae</taxon>
        <taxon>Nostocales</taxon>
        <taxon>Calotrichaceae</taxon>
        <taxon>Dulcicalothrix</taxon>
    </lineage>
</organism>
<name>A0A433V9U8_9CYAN</name>
<accession>A0A433V9U8</accession>
<dbReference type="RefSeq" id="WP_127084021.1">
    <property type="nucleotide sequence ID" value="NZ_RSCL01000015.1"/>
</dbReference>
<evidence type="ECO:0000313" key="3">
    <source>
        <dbReference type="EMBL" id="RUT02843.1"/>
    </source>
</evidence>
<keyword evidence="1" id="KW-0472">Membrane</keyword>
<dbReference type="InterPro" id="IPR007890">
    <property type="entry name" value="CHASE2"/>
</dbReference>
<feature type="domain" description="CHASE2" evidence="2">
    <location>
        <begin position="413"/>
        <end position="727"/>
    </location>
</feature>
<evidence type="ECO:0000313" key="4">
    <source>
        <dbReference type="Proteomes" id="UP000271624"/>
    </source>
</evidence>
<sequence>MNKLVVLNLGKGNFRQGFSTVTIQLWENTNAPTQMVGSLPAAPEISESYRRWQLLYCLLNEALYHDRSWRKLRNYDIYANDFDVEVEEEDVTNVSLMEFSSLCEELQHHINLWFKSLSFIHVNQKLRTKLAPSDEIKFIFETEDEEARKIPWHLWDFFEDYVNAVACLSTSQFEYLQPSAKNPNRPMRILAILGNSEGIDVEKDRAILELINAQTVFLVEPKRRELDYWLWDKQGWDIIFFAGHSSSQSDGETGTIQINKTDTLTISQLKNGLRAALSNGLSLTIFNSCDGLGLARDLASLHIPQVIVMREPVPDIIAQAFLKNFLEAFATGKSLYMSVREAQARLQGLEDEYPCASWLPVICQNPAAAPLIWRSKFFVHKPNLPRKFLFTALLQVSLLVSSVVVVARSTGIIESWELSAFDKIMRSRPAEKPDNRIIVITVTEADVQAQNPQERRGLSLSNRTLAAVMEKIQQFKPRVIGLDLYRENPVEANFPNLAAVMRSDNFIAVCKGGEDNADPGVPPPPETLQTSVGFTDVVPDPDTILRRHLLAMAPPTAKNAKCKTDKSFSFRVATRYLASENIGSKLTPDKNLVIGNTVFNNLQSNSGGYHDINNQGHQVMLNWRAANPYIRTFTVQDVLNNKLTSDLVKNRIILIGTTADSFNDLRWSTPYTKGKWPHSQIAGVVVQAHMISQILSAVLNNRPLLNVLPKWSEYIWIWSWAIVGAAIALTIQSTRRLILTAVISCGVLYGVCLYIFILGIWIPLVPSMLVLLGSTASLKVYKNRETGFLR</sequence>
<keyword evidence="1" id="KW-1133">Transmembrane helix</keyword>